<comment type="caution">
    <text evidence="2">The sequence shown here is derived from an EMBL/GenBank/DDBJ whole genome shotgun (WGS) entry which is preliminary data.</text>
</comment>
<proteinExistence type="predicted"/>
<evidence type="ECO:0000256" key="1">
    <source>
        <dbReference type="SAM" id="MobiDB-lite"/>
    </source>
</evidence>
<protein>
    <submittedName>
        <fullName evidence="2">Uncharacterized protein</fullName>
    </submittedName>
</protein>
<keyword evidence="3" id="KW-1185">Reference proteome</keyword>
<accession>A0A8S9WW36</accession>
<feature type="region of interest" description="Disordered" evidence="1">
    <location>
        <begin position="1"/>
        <end position="80"/>
    </location>
</feature>
<evidence type="ECO:0000313" key="3">
    <source>
        <dbReference type="Proteomes" id="UP000466442"/>
    </source>
</evidence>
<dbReference type="Proteomes" id="UP000466442">
    <property type="component" value="Unassembled WGS sequence"/>
</dbReference>
<feature type="compositionally biased region" description="Basic residues" evidence="1">
    <location>
        <begin position="50"/>
        <end position="62"/>
    </location>
</feature>
<organism evidence="2 3">
    <name type="scientific">Apolygus lucorum</name>
    <name type="common">Small green plant bug</name>
    <name type="synonym">Lygocoris lucorum</name>
    <dbReference type="NCBI Taxonomy" id="248454"/>
    <lineage>
        <taxon>Eukaryota</taxon>
        <taxon>Metazoa</taxon>
        <taxon>Ecdysozoa</taxon>
        <taxon>Arthropoda</taxon>
        <taxon>Hexapoda</taxon>
        <taxon>Insecta</taxon>
        <taxon>Pterygota</taxon>
        <taxon>Neoptera</taxon>
        <taxon>Paraneoptera</taxon>
        <taxon>Hemiptera</taxon>
        <taxon>Heteroptera</taxon>
        <taxon>Panheteroptera</taxon>
        <taxon>Cimicomorpha</taxon>
        <taxon>Miridae</taxon>
        <taxon>Mirini</taxon>
        <taxon>Apolygus</taxon>
    </lineage>
</organism>
<feature type="compositionally biased region" description="Basic and acidic residues" evidence="1">
    <location>
        <begin position="70"/>
        <end position="80"/>
    </location>
</feature>
<name>A0A8S9WW36_APOLU</name>
<feature type="compositionally biased region" description="Basic and acidic residues" evidence="1">
    <location>
        <begin position="10"/>
        <end position="31"/>
    </location>
</feature>
<dbReference type="AlphaFoldDB" id="A0A8S9WW36"/>
<evidence type="ECO:0000313" key="2">
    <source>
        <dbReference type="EMBL" id="KAF6199535.1"/>
    </source>
</evidence>
<gene>
    <name evidence="2" type="ORF">GE061_007561</name>
</gene>
<dbReference type="EMBL" id="WIXP02000015">
    <property type="protein sequence ID" value="KAF6199535.1"/>
    <property type="molecule type" value="Genomic_DNA"/>
</dbReference>
<sequence>MRGGGARGGGARESETLRDRLPLHRATETERLLPSLPSPPRTHTDEHGRSPHAHAPHGRTHVTKPQSRLKSRDGHTTGRL</sequence>
<reference evidence="2" key="1">
    <citation type="journal article" date="2021" name="Mol. Ecol. Resour.">
        <title>Apolygus lucorum genome provides insights into omnivorousness and mesophyll feeding.</title>
        <authorList>
            <person name="Liu Y."/>
            <person name="Liu H."/>
            <person name="Wang H."/>
            <person name="Huang T."/>
            <person name="Liu B."/>
            <person name="Yang B."/>
            <person name="Yin L."/>
            <person name="Li B."/>
            <person name="Zhang Y."/>
            <person name="Zhang S."/>
            <person name="Jiang F."/>
            <person name="Zhang X."/>
            <person name="Ren Y."/>
            <person name="Wang B."/>
            <person name="Wang S."/>
            <person name="Lu Y."/>
            <person name="Wu K."/>
            <person name="Fan W."/>
            <person name="Wang G."/>
        </authorList>
    </citation>
    <scope>NUCLEOTIDE SEQUENCE</scope>
    <source>
        <strain evidence="2">12Hb</strain>
    </source>
</reference>